<feature type="domain" description="FHA" evidence="1">
    <location>
        <begin position="29"/>
        <end position="89"/>
    </location>
</feature>
<dbReference type="Gene3D" id="3.30.450.20">
    <property type="entry name" value="PAS domain"/>
    <property type="match status" value="1"/>
</dbReference>
<dbReference type="SMART" id="SM00091">
    <property type="entry name" value="PAS"/>
    <property type="match status" value="2"/>
</dbReference>
<dbReference type="PROSITE" id="PS50006">
    <property type="entry name" value="FHA_DOMAIN"/>
    <property type="match status" value="1"/>
</dbReference>
<reference evidence="6" key="1">
    <citation type="journal article" date="2011" name="MBio">
        <title>Novel metabolic attributes of the genus Cyanothece, comprising a group of unicellular nitrogen-fixing Cyanobacteria.</title>
        <authorList>
            <person name="Bandyopadhyay A."/>
            <person name="Elvitigala T."/>
            <person name="Welsh E."/>
            <person name="Stockel J."/>
            <person name="Liberton M."/>
            <person name="Min H."/>
            <person name="Sherman L.A."/>
            <person name="Pakrasi H.B."/>
        </authorList>
    </citation>
    <scope>NUCLEOTIDE SEQUENCE [LARGE SCALE GENOMIC DNA]</scope>
    <source>
        <strain evidence="6">PCC 8801</strain>
    </source>
</reference>
<organism evidence="5 6">
    <name type="scientific">Rippkaea orientalis (strain PCC 8801 / RF-1)</name>
    <name type="common">Cyanothece sp. (strain PCC 8801)</name>
    <dbReference type="NCBI Taxonomy" id="41431"/>
    <lineage>
        <taxon>Bacteria</taxon>
        <taxon>Bacillati</taxon>
        <taxon>Cyanobacteriota</taxon>
        <taxon>Cyanophyceae</taxon>
        <taxon>Oscillatoriophycideae</taxon>
        <taxon>Chroococcales</taxon>
        <taxon>Aphanothecaceae</taxon>
        <taxon>Rippkaea</taxon>
        <taxon>Rippkaea orientalis</taxon>
    </lineage>
</organism>
<dbReference type="CDD" id="cd01949">
    <property type="entry name" value="GGDEF"/>
    <property type="match status" value="1"/>
</dbReference>
<dbReference type="InterPro" id="IPR008984">
    <property type="entry name" value="SMAD_FHA_dom_sf"/>
</dbReference>
<dbReference type="PROSITE" id="PS50887">
    <property type="entry name" value="GGDEF"/>
    <property type="match status" value="1"/>
</dbReference>
<dbReference type="InterPro" id="IPR029787">
    <property type="entry name" value="Nucleotide_cyclase"/>
</dbReference>
<dbReference type="InterPro" id="IPR035919">
    <property type="entry name" value="EAL_sf"/>
</dbReference>
<dbReference type="HOGENOM" id="CLU_000445_70_20_3"/>
<name>B7K4E5_RIPO1</name>
<dbReference type="InterPro" id="IPR001633">
    <property type="entry name" value="EAL_dom"/>
</dbReference>
<dbReference type="Gene3D" id="2.60.200.20">
    <property type="match status" value="1"/>
</dbReference>
<protein>
    <submittedName>
        <fullName evidence="5">Diguanylate cyclase/phosphodiesterase with PAS/PAC sensor(S)</fullName>
    </submittedName>
</protein>
<evidence type="ECO:0000259" key="3">
    <source>
        <dbReference type="PROSITE" id="PS50883"/>
    </source>
</evidence>
<dbReference type="SUPFAM" id="SSF55073">
    <property type="entry name" value="Nucleotide cyclase"/>
    <property type="match status" value="1"/>
</dbReference>
<dbReference type="eggNOG" id="COG5001">
    <property type="taxonomic scope" value="Bacteria"/>
</dbReference>
<dbReference type="Gene3D" id="3.30.70.270">
    <property type="match status" value="1"/>
</dbReference>
<dbReference type="SMART" id="SM00267">
    <property type="entry name" value="GGDEF"/>
    <property type="match status" value="1"/>
</dbReference>
<dbReference type="STRING" id="41431.PCC8801_1348"/>
<dbReference type="SMART" id="SM00052">
    <property type="entry name" value="EAL"/>
    <property type="match status" value="1"/>
</dbReference>
<dbReference type="KEGG" id="cyp:PCC8801_1348"/>
<dbReference type="PANTHER" id="PTHR44757:SF2">
    <property type="entry name" value="BIOFILM ARCHITECTURE MAINTENANCE PROTEIN MBAA"/>
    <property type="match status" value="1"/>
</dbReference>
<dbReference type="Pfam" id="PF00498">
    <property type="entry name" value="FHA"/>
    <property type="match status" value="1"/>
</dbReference>
<dbReference type="SMART" id="SM00240">
    <property type="entry name" value="FHA"/>
    <property type="match status" value="1"/>
</dbReference>
<dbReference type="InterPro" id="IPR052155">
    <property type="entry name" value="Biofilm_reg_signaling"/>
</dbReference>
<dbReference type="OrthoDB" id="415644at2"/>
<dbReference type="InterPro" id="IPR013767">
    <property type="entry name" value="PAS_fold"/>
</dbReference>
<dbReference type="InterPro" id="IPR000014">
    <property type="entry name" value="PAS"/>
</dbReference>
<dbReference type="PROSITE" id="PS50883">
    <property type="entry name" value="EAL"/>
    <property type="match status" value="1"/>
</dbReference>
<dbReference type="SUPFAM" id="SSF141868">
    <property type="entry name" value="EAL domain-like"/>
    <property type="match status" value="1"/>
</dbReference>
<dbReference type="InterPro" id="IPR035965">
    <property type="entry name" value="PAS-like_dom_sf"/>
</dbReference>
<dbReference type="Pfam" id="PF00989">
    <property type="entry name" value="PAS"/>
    <property type="match status" value="1"/>
</dbReference>
<dbReference type="NCBIfam" id="TIGR00254">
    <property type="entry name" value="GGDEF"/>
    <property type="match status" value="1"/>
</dbReference>
<dbReference type="Gene3D" id="3.20.20.450">
    <property type="entry name" value="EAL domain"/>
    <property type="match status" value="1"/>
</dbReference>
<dbReference type="GO" id="GO:0006355">
    <property type="term" value="P:regulation of DNA-templated transcription"/>
    <property type="evidence" value="ECO:0007669"/>
    <property type="project" value="InterPro"/>
</dbReference>
<feature type="domain" description="EAL" evidence="3">
    <location>
        <begin position="582"/>
        <end position="836"/>
    </location>
</feature>
<dbReference type="InterPro" id="IPR000253">
    <property type="entry name" value="FHA_dom"/>
</dbReference>
<keyword evidence="6" id="KW-1185">Reference proteome</keyword>
<evidence type="ECO:0000259" key="2">
    <source>
        <dbReference type="PROSITE" id="PS50112"/>
    </source>
</evidence>
<dbReference type="InterPro" id="IPR000160">
    <property type="entry name" value="GGDEF_dom"/>
</dbReference>
<evidence type="ECO:0000259" key="1">
    <source>
        <dbReference type="PROSITE" id="PS50006"/>
    </source>
</evidence>
<dbReference type="Pfam" id="PF00990">
    <property type="entry name" value="GGDEF"/>
    <property type="match status" value="1"/>
</dbReference>
<dbReference type="SUPFAM" id="SSF55785">
    <property type="entry name" value="PYP-like sensor domain (PAS domain)"/>
    <property type="match status" value="1"/>
</dbReference>
<dbReference type="RefSeq" id="WP_012594684.1">
    <property type="nucleotide sequence ID" value="NC_011726.1"/>
</dbReference>
<dbReference type="PANTHER" id="PTHR44757">
    <property type="entry name" value="DIGUANYLATE CYCLASE DGCP"/>
    <property type="match status" value="1"/>
</dbReference>
<dbReference type="CDD" id="cd01948">
    <property type="entry name" value="EAL"/>
    <property type="match status" value="1"/>
</dbReference>
<accession>B7K4E5</accession>
<dbReference type="Pfam" id="PF00563">
    <property type="entry name" value="EAL"/>
    <property type="match status" value="1"/>
</dbReference>
<proteinExistence type="predicted"/>
<gene>
    <name evidence="5" type="ordered locus">PCC8801_1348</name>
</gene>
<dbReference type="NCBIfam" id="TIGR00229">
    <property type="entry name" value="sensory_box"/>
    <property type="match status" value="1"/>
</dbReference>
<dbReference type="Proteomes" id="UP000008204">
    <property type="component" value="Chromosome"/>
</dbReference>
<dbReference type="CDD" id="cd00130">
    <property type="entry name" value="PAS"/>
    <property type="match status" value="1"/>
</dbReference>
<dbReference type="EMBL" id="CP001287">
    <property type="protein sequence ID" value="ACK65410.1"/>
    <property type="molecule type" value="Genomic_DNA"/>
</dbReference>
<dbReference type="PROSITE" id="PS50112">
    <property type="entry name" value="PAS"/>
    <property type="match status" value="1"/>
</dbReference>
<sequence>MSNASEVRHVLIISDSKSRRIVPLTESTYSIGRDPNTNILLYDRQVSRHHATILQVTNDQGEQPLYRIIDGDLQGKRSTNGITINGKNCLSHDLKSGDEIRFGSKCYANYHIIINSEDLDSLKEEECQSDTLVKSDSLDLSLFKTSMNQTDEEIKPDFLEIGQKNSNKIALEENYLESPDDLASLTQGNPNPIIEINFEGEITYLNISARVKFPTLQQDLSKHPILEGLIVGSSTQKGTSFVREIQIEHAFFEQHIHYLEDKKAIRLYLFDITKYKTREAKLTTGKDRYRLFVEQATEGILLVNCETQYIIEANQAYCHLLGYTTAEIIGLSLHQLIAIDKAIIDQELSCVTSETPYFIKESIHRHKDGSLISVSGKINRTTYQGQEIFCLVIRDIRDRKQAEEQLQYQALHDPLTNLPNRESFNQKLVLALDHAQRYQHLMAVMFVDIDSFTNINNTLGPSIGDRLLDSFGKRLSSCVRTGDTVARWGSDEFVLLLPQIKNTEDTVKLAQRIFDNLQVPFILDDHRLPVKCSIGIAVYPQDGEAGETLLKNAGTALGRTKEQGRNHYQFYNPNLSSEAALLLRLESLLHQGLEKKQFFLHYQPQINLKTKKVVGMEALLRWEHPSLGIINPQKFIPLAEKTDLILHLGKWVLQTACEQNISWQKDGLPPISIGVNLSAREVQQPNLAEVVARVLNDTGLDPQWLELELTEMSLRQHLTQARKSLRDLKNLGVRIALDDFGTGFSSLGYLQQFSFRTLKLHQAFIRDLRGTSEELGIISAALAISKGFNMRIVAEGVETEEQLKILSNLNCEEIQGYCFSRPLPVKEATVFLQNAARGSL</sequence>
<evidence type="ECO:0000313" key="6">
    <source>
        <dbReference type="Proteomes" id="UP000008204"/>
    </source>
</evidence>
<feature type="domain" description="PAS" evidence="2">
    <location>
        <begin position="285"/>
        <end position="330"/>
    </location>
</feature>
<dbReference type="SUPFAM" id="SSF49879">
    <property type="entry name" value="SMAD/FHA domain"/>
    <property type="match status" value="1"/>
</dbReference>
<dbReference type="InterPro" id="IPR043128">
    <property type="entry name" value="Rev_trsase/Diguanyl_cyclase"/>
</dbReference>
<evidence type="ECO:0000313" key="5">
    <source>
        <dbReference type="EMBL" id="ACK65410.1"/>
    </source>
</evidence>
<feature type="domain" description="GGDEF" evidence="4">
    <location>
        <begin position="440"/>
        <end position="573"/>
    </location>
</feature>
<dbReference type="AlphaFoldDB" id="B7K4E5"/>
<evidence type="ECO:0000259" key="4">
    <source>
        <dbReference type="PROSITE" id="PS50887"/>
    </source>
</evidence>